<reference evidence="3 4" key="1">
    <citation type="submission" date="2017-07" db="EMBL/GenBank/DDBJ databases">
        <title>Leptospira spp. isolated from tropical soils.</title>
        <authorList>
            <person name="Thibeaux R."/>
            <person name="Iraola G."/>
            <person name="Ferres I."/>
            <person name="Bierque E."/>
            <person name="Girault D."/>
            <person name="Soupe-Gilbert M.-E."/>
            <person name="Picardeau M."/>
            <person name="Goarant C."/>
        </authorList>
    </citation>
    <scope>NUCLEOTIDE SEQUENCE [LARGE SCALE GENOMIC DNA]</scope>
    <source>
        <strain evidence="3 4">ES4-C-A1</strain>
    </source>
</reference>
<protein>
    <recommendedName>
        <fullName evidence="2">NAD glycohydrolase translocation F5/8 type C domain-containing protein</fullName>
    </recommendedName>
</protein>
<dbReference type="Pfam" id="PF25302">
    <property type="entry name" value="NADase_transloc"/>
    <property type="match status" value="1"/>
</dbReference>
<feature type="domain" description="NAD glycohydrolase translocation F5/8 type C" evidence="2">
    <location>
        <begin position="112"/>
        <end position="258"/>
    </location>
</feature>
<feature type="transmembrane region" description="Helical" evidence="1">
    <location>
        <begin position="21"/>
        <end position="38"/>
    </location>
</feature>
<evidence type="ECO:0000313" key="3">
    <source>
        <dbReference type="EMBL" id="PJZ77397.1"/>
    </source>
</evidence>
<name>A0A2M9ZZC3_9LEPT</name>
<dbReference type="OrthoDB" id="85718at2"/>
<keyword evidence="1" id="KW-0472">Membrane</keyword>
<dbReference type="NCBIfam" id="NF047619">
    <property type="entry name" value="NADase_discoid"/>
    <property type="match status" value="1"/>
</dbReference>
<keyword evidence="4" id="KW-1185">Reference proteome</keyword>
<dbReference type="InterPro" id="IPR057561">
    <property type="entry name" value="NADase_transloc"/>
</dbReference>
<evidence type="ECO:0000256" key="1">
    <source>
        <dbReference type="SAM" id="Phobius"/>
    </source>
</evidence>
<dbReference type="Proteomes" id="UP000231843">
    <property type="component" value="Unassembled WGS sequence"/>
</dbReference>
<comment type="caution">
    <text evidence="3">The sequence shown here is derived from an EMBL/GenBank/DDBJ whole genome shotgun (WGS) entry which is preliminary data.</text>
</comment>
<keyword evidence="1" id="KW-0812">Transmembrane</keyword>
<keyword evidence="1" id="KW-1133">Transmembrane helix</keyword>
<sequence length="259" mass="28887">MEIFAYFKEYLIINGVVMKRLLNIKIILICLIFQSYGMKSQSYELSPCTNQGDRSIISKLKNGEIISSLEGGGKPGNFKYWSTSLLKAAGTPPKIKKDDLGYGRIDYEKWSCQYSAYSANDKNTKTAWSEGVSGDGIGEIIIVQIDIDKPVKIWSGFGKSKELFYANNRPKEIEVYVLQAGVAAASQCCPVVYDIYRIGKGKVSLKDLNGYQDLPIPKFEYLNDSEGGVKTSHTFLAIEILSVYKGTKYQDTLITEVSN</sequence>
<proteinExistence type="predicted"/>
<dbReference type="AlphaFoldDB" id="A0A2M9ZZC3"/>
<organism evidence="3 4">
    <name type="scientific">Leptospira neocaledonica</name>
    <dbReference type="NCBI Taxonomy" id="2023192"/>
    <lineage>
        <taxon>Bacteria</taxon>
        <taxon>Pseudomonadati</taxon>
        <taxon>Spirochaetota</taxon>
        <taxon>Spirochaetia</taxon>
        <taxon>Leptospirales</taxon>
        <taxon>Leptospiraceae</taxon>
        <taxon>Leptospira</taxon>
    </lineage>
</organism>
<dbReference type="RefSeq" id="WP_100767950.1">
    <property type="nucleotide sequence ID" value="NZ_NPEA01000004.1"/>
</dbReference>
<gene>
    <name evidence="3" type="ORF">CH365_07350</name>
</gene>
<evidence type="ECO:0000313" key="4">
    <source>
        <dbReference type="Proteomes" id="UP000231843"/>
    </source>
</evidence>
<accession>A0A2M9ZZC3</accession>
<evidence type="ECO:0000259" key="2">
    <source>
        <dbReference type="Pfam" id="PF25302"/>
    </source>
</evidence>
<dbReference type="EMBL" id="NPEA01000004">
    <property type="protein sequence ID" value="PJZ77397.1"/>
    <property type="molecule type" value="Genomic_DNA"/>
</dbReference>